<evidence type="ECO:0000259" key="1">
    <source>
        <dbReference type="PROSITE" id="PS51186"/>
    </source>
</evidence>
<dbReference type="SUPFAM" id="SSF55729">
    <property type="entry name" value="Acyl-CoA N-acyltransferases (Nat)"/>
    <property type="match status" value="1"/>
</dbReference>
<dbReference type="AlphaFoldDB" id="A0A1C6K523"/>
<dbReference type="InterPro" id="IPR016181">
    <property type="entry name" value="Acyl_CoA_acyltransferase"/>
</dbReference>
<accession>A0A1C6K523</accession>
<dbReference type="GO" id="GO:0016747">
    <property type="term" value="F:acyltransferase activity, transferring groups other than amino-acyl groups"/>
    <property type="evidence" value="ECO:0007669"/>
    <property type="project" value="InterPro"/>
</dbReference>
<protein>
    <submittedName>
        <fullName evidence="2">Predicted acetyltransferase</fullName>
    </submittedName>
</protein>
<dbReference type="Gene3D" id="3.40.630.30">
    <property type="match status" value="1"/>
</dbReference>
<keyword evidence="2" id="KW-0808">Transferase</keyword>
<dbReference type="EMBL" id="FMHG01000003">
    <property type="protein sequence ID" value="SCJ89297.1"/>
    <property type="molecule type" value="Genomic_DNA"/>
</dbReference>
<sequence length="269" mass="29257">MLKPVPADHPLFSTAAYQKDNVSFSLMEVIRQQPLYLASDGRWAVVGMSSPHYPAWVWTDDAIPQSAVPAVIDCCSGLFDGQNRAQFVAKPAIAAALSARFGGQKGAVASTVQMQSFHCPQPVPPKNRDLPITQPVPGDEPQLADYLRNFDIDCFGELRHTGDLKQAAARCIQSGRFYIIRRPSGLIAAVAERKRDTDQFVAIGGVYTMPAYRGGGFAAALVYHIAQNILADGKIPCLYTDLANPSSNRAYQNVGFAPCGRVDELTLTW</sequence>
<dbReference type="InterPro" id="IPR000182">
    <property type="entry name" value="GNAT_dom"/>
</dbReference>
<name>A0A1C6K523_9FIRM</name>
<reference evidence="2" key="1">
    <citation type="submission" date="2015-09" db="EMBL/GenBank/DDBJ databases">
        <authorList>
            <consortium name="Pathogen Informatics"/>
        </authorList>
    </citation>
    <scope>NUCLEOTIDE SEQUENCE</scope>
    <source>
        <strain evidence="2">2789STDY5834896</strain>
    </source>
</reference>
<dbReference type="PROSITE" id="PS51186">
    <property type="entry name" value="GNAT"/>
    <property type="match status" value="1"/>
</dbReference>
<organism evidence="2">
    <name type="scientific">uncultured Anaerotruncus sp</name>
    <dbReference type="NCBI Taxonomy" id="905011"/>
    <lineage>
        <taxon>Bacteria</taxon>
        <taxon>Bacillati</taxon>
        <taxon>Bacillota</taxon>
        <taxon>Clostridia</taxon>
        <taxon>Eubacteriales</taxon>
        <taxon>Oscillospiraceae</taxon>
        <taxon>Anaerotruncus</taxon>
        <taxon>environmental samples</taxon>
    </lineage>
</organism>
<feature type="domain" description="N-acetyltransferase" evidence="1">
    <location>
        <begin position="134"/>
        <end position="269"/>
    </location>
</feature>
<dbReference type="Pfam" id="PF08445">
    <property type="entry name" value="FR47"/>
    <property type="match status" value="1"/>
</dbReference>
<proteinExistence type="predicted"/>
<evidence type="ECO:0000313" key="2">
    <source>
        <dbReference type="EMBL" id="SCJ89297.1"/>
    </source>
</evidence>
<dbReference type="InterPro" id="IPR013653">
    <property type="entry name" value="GCN5-like_dom"/>
</dbReference>
<gene>
    <name evidence="2" type="ORF">SAMEA3545359_02608</name>
</gene>